<comment type="caution">
    <text evidence="1">The sequence shown here is derived from an EMBL/GenBank/DDBJ whole genome shotgun (WGS) entry which is preliminary data.</text>
</comment>
<organism evidence="1 2">
    <name type="scientific">Silvania confinis</name>
    <dbReference type="NCBI Taxonomy" id="2926470"/>
    <lineage>
        <taxon>Bacteria</taxon>
        <taxon>Pseudomonadati</taxon>
        <taxon>Pseudomonadota</taxon>
        <taxon>Gammaproteobacteria</taxon>
        <taxon>Enterobacterales</taxon>
        <taxon>Enterobacteriaceae</taxon>
        <taxon>Silvania</taxon>
    </lineage>
</organism>
<dbReference type="Proteomes" id="UP001061282">
    <property type="component" value="Unassembled WGS sequence"/>
</dbReference>
<keyword evidence="2" id="KW-1185">Reference proteome</keyword>
<sequence length="284" mass="31669">MTHIFYEFTSLKPGVPDVETLMQVINSSAITSFVMGPEVVDFVKKALIVNTTIISFKNCKFAFNDGAHFIEFDSKGKSKRFDEVPEWFVSPADFSRTQWLINHNLSDVMATTFIDVLMSYPLKERRAHCNLLFGLDLHKTGIVPSSAPAASKIGNKNGKTTKPKIIDLGSFELFNQFFDRLKSAVVADHFPTLQVLTGIDNLSKAPNNLKQGLRTWFKAITGDLPPNNKRVEAGNAGLFCAPVREQLQQIEAIGLEAYYAGLSRAINEAGEQYITDFTYTHHNA</sequence>
<accession>A0A9J6Q9L6</accession>
<name>A0A9J6Q9L6_9ENTR</name>
<reference evidence="1" key="1">
    <citation type="submission" date="2022-05" db="EMBL/GenBank/DDBJ databases">
        <title>Description of a novel species of Leclercia; Leclercia tamurae and the Proposal for a Novel Genus Silvania gen. nov. Containing Two Novel Species Silvania hatchlandensis sp. nov. and Silvania confinis sp. nov. Isolated from the Rhizosphere of Oak.</title>
        <authorList>
            <person name="Maddock D.W."/>
            <person name="Brady C.L."/>
            <person name="Denman S."/>
            <person name="Arnold D."/>
        </authorList>
    </citation>
    <scope>NUCLEOTIDE SEQUENCE</scope>
    <source>
        <strain evidence="1">H4N4</strain>
    </source>
</reference>
<dbReference type="EMBL" id="JAMGZJ010000074">
    <property type="protein sequence ID" value="MCU6669215.1"/>
    <property type="molecule type" value="Genomic_DNA"/>
</dbReference>
<evidence type="ECO:0000313" key="1">
    <source>
        <dbReference type="EMBL" id="MCU6669215.1"/>
    </source>
</evidence>
<dbReference type="RefSeq" id="WP_271267780.1">
    <property type="nucleotide sequence ID" value="NZ_JAMGZJ010000074.1"/>
</dbReference>
<proteinExistence type="predicted"/>
<evidence type="ECO:0000313" key="2">
    <source>
        <dbReference type="Proteomes" id="UP001061282"/>
    </source>
</evidence>
<gene>
    <name evidence="1" type="ORF">M8013_10680</name>
</gene>
<dbReference type="AlphaFoldDB" id="A0A9J6Q9L6"/>
<protein>
    <submittedName>
        <fullName evidence="1">Uncharacterized protein</fullName>
    </submittedName>
</protein>